<dbReference type="InterPro" id="IPR013785">
    <property type="entry name" value="Aldolase_TIM"/>
</dbReference>
<dbReference type="InterPro" id="IPR050377">
    <property type="entry name" value="Radical_SAM_PqqE_MftC-like"/>
</dbReference>
<proteinExistence type="predicted"/>
<keyword evidence="8" id="KW-0614">Plasmid</keyword>
<dbReference type="Proteomes" id="UP000259030">
    <property type="component" value="Plasmid pDFI2"/>
</dbReference>
<keyword evidence="3" id="KW-0949">S-adenosyl-L-methionine</keyword>
<comment type="cofactor">
    <cofactor evidence="1">
        <name>[4Fe-4S] cluster</name>
        <dbReference type="ChEBI" id="CHEBI:49883"/>
    </cofactor>
</comment>
<dbReference type="RefSeq" id="WP_051307566.1">
    <property type="nucleotide sequence ID" value="NZ_CP021083.1"/>
</dbReference>
<keyword evidence="9" id="KW-1185">Reference proteome</keyword>
<dbReference type="InterPro" id="IPR058240">
    <property type="entry name" value="rSAM_sf"/>
</dbReference>
<dbReference type="InterPro" id="IPR007197">
    <property type="entry name" value="rSAM"/>
</dbReference>
<dbReference type="NCBIfam" id="TIGR04053">
    <property type="entry name" value="TIGR04053 family radical SAM/SPASM domain-containing protein"/>
    <property type="match status" value="1"/>
</dbReference>
<feature type="domain" description="Radical SAM core" evidence="7">
    <location>
        <begin position="19"/>
        <end position="253"/>
    </location>
</feature>
<evidence type="ECO:0000256" key="1">
    <source>
        <dbReference type="ARBA" id="ARBA00001966"/>
    </source>
</evidence>
<keyword evidence="6" id="KW-0411">Iron-sulfur</keyword>
<dbReference type="CDD" id="cd01335">
    <property type="entry name" value="Radical_SAM"/>
    <property type="match status" value="1"/>
</dbReference>
<dbReference type="SMART" id="SM00729">
    <property type="entry name" value="Elp3"/>
    <property type="match status" value="1"/>
</dbReference>
<accession>A0A221T216</accession>
<gene>
    <name evidence="8" type="ORF">DFI_17075</name>
</gene>
<dbReference type="PROSITE" id="PS51918">
    <property type="entry name" value="RADICAL_SAM"/>
    <property type="match status" value="1"/>
</dbReference>
<dbReference type="Gene3D" id="3.20.20.70">
    <property type="entry name" value="Aldolase class I"/>
    <property type="match status" value="1"/>
</dbReference>
<dbReference type="EMBL" id="CP021083">
    <property type="protein sequence ID" value="ASN82901.1"/>
    <property type="molecule type" value="Genomic_DNA"/>
</dbReference>
<evidence type="ECO:0000256" key="6">
    <source>
        <dbReference type="ARBA" id="ARBA00023014"/>
    </source>
</evidence>
<evidence type="ECO:0000256" key="2">
    <source>
        <dbReference type="ARBA" id="ARBA00022485"/>
    </source>
</evidence>
<dbReference type="InterPro" id="IPR017200">
    <property type="entry name" value="PqqE-like"/>
</dbReference>
<geneLocation type="plasmid" evidence="9">
    <name>pdfi2</name>
</geneLocation>
<keyword evidence="2" id="KW-0004">4Fe-4S</keyword>
<organism evidence="8 9">
    <name type="scientific">Deinococcus ficus</name>
    <dbReference type="NCBI Taxonomy" id="317577"/>
    <lineage>
        <taxon>Bacteria</taxon>
        <taxon>Thermotogati</taxon>
        <taxon>Deinococcota</taxon>
        <taxon>Deinococci</taxon>
        <taxon>Deinococcales</taxon>
        <taxon>Deinococcaceae</taxon>
        <taxon>Deinococcus</taxon>
    </lineage>
</organism>
<dbReference type="GO" id="GO:0046872">
    <property type="term" value="F:metal ion binding"/>
    <property type="evidence" value="ECO:0007669"/>
    <property type="project" value="UniProtKB-KW"/>
</dbReference>
<keyword evidence="4" id="KW-0479">Metal-binding</keyword>
<evidence type="ECO:0000313" key="8">
    <source>
        <dbReference type="EMBL" id="ASN82901.1"/>
    </source>
</evidence>
<dbReference type="STRING" id="317577.GCA_000419625_03485"/>
<dbReference type="GO" id="GO:0051539">
    <property type="term" value="F:4 iron, 4 sulfur cluster binding"/>
    <property type="evidence" value="ECO:0007669"/>
    <property type="project" value="UniProtKB-KW"/>
</dbReference>
<reference evidence="8 9" key="1">
    <citation type="submission" date="2017-05" db="EMBL/GenBank/DDBJ databases">
        <title>The complete genome sequence of Deinococcus ficus isolated from the rhizosphere of the Ficus religiosa L. in Taiwan.</title>
        <authorList>
            <person name="Wu K.-M."/>
            <person name="Liao T.-L."/>
            <person name="Liu Y.-M."/>
            <person name="Young C.-C."/>
            <person name="Tsai S.-F."/>
        </authorList>
    </citation>
    <scope>NUCLEOTIDE SEQUENCE [LARGE SCALE GENOMIC DNA]</scope>
    <source>
        <strain evidence="8 9">CC-FR2-10</strain>
        <plasmid evidence="9">pdfi2</plasmid>
    </source>
</reference>
<evidence type="ECO:0000313" key="9">
    <source>
        <dbReference type="Proteomes" id="UP000259030"/>
    </source>
</evidence>
<dbReference type="PANTHER" id="PTHR11228">
    <property type="entry name" value="RADICAL SAM DOMAIN PROTEIN"/>
    <property type="match status" value="1"/>
</dbReference>
<dbReference type="KEGG" id="dfc:DFI_17075"/>
<protein>
    <submittedName>
        <fullName evidence="8">Radical SAM/SPASM domain-containing protein</fullName>
    </submittedName>
</protein>
<dbReference type="PANTHER" id="PTHR11228:SF34">
    <property type="entry name" value="TUNGSTEN-CONTAINING ALDEHYDE FERREDOXIN OXIDOREDUCTASE COFACTOR MODIFYING PROTEIN"/>
    <property type="match status" value="1"/>
</dbReference>
<sequence length="389" mass="43411">MKIQNVRPPFPAAAPRDYHENPFIVIWELTRACELKCLHCRAEAQHWRHPQELSTQEGFGLIDQIHAMQNPLLVFTGGDPLMRPDVFELARYAVGKGVRVSMTPSATPNVTRKAMREARDAGLSRWAFSLDGPTAEIHDHFRGVSGSFDLTMNAISYLNDLGMPLQINTVVSRYNQHALEEMAALVERLGCVLWSVFFLVPTGRGKAGDMISAHEHERVLRWLARLSRRVPYDIKTTEAQHYRRVVLQEKWREDSTKGLVDYADALVKGDTSAFDGLGRAPKGVNDGNGFVFVSHTGEVYPSGLLPVSGGNVRQTPLADIYRHSPLFRSLRDPDHFKGKCGVCEFRHLCGGSRSRAYACTGDYLESEPYCAYVPPAWREAQASVSGSVA</sequence>
<dbReference type="CDD" id="cd21123">
    <property type="entry name" value="SPASM_MftC-like"/>
    <property type="match status" value="1"/>
</dbReference>
<dbReference type="SFLD" id="SFLDS00029">
    <property type="entry name" value="Radical_SAM"/>
    <property type="match status" value="1"/>
</dbReference>
<dbReference type="SFLD" id="SFLDG01067">
    <property type="entry name" value="SPASM/twitch_domain_containing"/>
    <property type="match status" value="1"/>
</dbReference>
<dbReference type="Pfam" id="PF04055">
    <property type="entry name" value="Radical_SAM"/>
    <property type="match status" value="1"/>
</dbReference>
<dbReference type="PIRSF" id="PIRSF037420">
    <property type="entry name" value="PQQ_syn_pqqE"/>
    <property type="match status" value="1"/>
</dbReference>
<evidence type="ECO:0000259" key="7">
    <source>
        <dbReference type="PROSITE" id="PS51918"/>
    </source>
</evidence>
<keyword evidence="5" id="KW-0408">Iron</keyword>
<evidence type="ECO:0000256" key="4">
    <source>
        <dbReference type="ARBA" id="ARBA00022723"/>
    </source>
</evidence>
<dbReference type="SFLD" id="SFLDG01386">
    <property type="entry name" value="main_SPASM_domain-containing"/>
    <property type="match status" value="1"/>
</dbReference>
<dbReference type="GO" id="GO:0003824">
    <property type="term" value="F:catalytic activity"/>
    <property type="evidence" value="ECO:0007669"/>
    <property type="project" value="InterPro"/>
</dbReference>
<evidence type="ECO:0000256" key="5">
    <source>
        <dbReference type="ARBA" id="ARBA00023004"/>
    </source>
</evidence>
<dbReference type="InterPro" id="IPR006638">
    <property type="entry name" value="Elp3/MiaA/NifB-like_rSAM"/>
</dbReference>
<dbReference type="AlphaFoldDB" id="A0A221T216"/>
<dbReference type="SUPFAM" id="SSF102114">
    <property type="entry name" value="Radical SAM enzymes"/>
    <property type="match status" value="1"/>
</dbReference>
<name>A0A221T216_9DEIO</name>
<evidence type="ECO:0000256" key="3">
    <source>
        <dbReference type="ARBA" id="ARBA00022691"/>
    </source>
</evidence>